<dbReference type="InterPro" id="IPR036508">
    <property type="entry name" value="Chitin-bd_dom_sf"/>
</dbReference>
<keyword evidence="6" id="KW-1185">Reference proteome</keyword>
<feature type="region of interest" description="Disordered" evidence="1">
    <location>
        <begin position="161"/>
        <end position="193"/>
    </location>
</feature>
<keyword evidence="2" id="KW-0812">Transmembrane</keyword>
<dbReference type="GO" id="GO:0008061">
    <property type="term" value="F:chitin binding"/>
    <property type="evidence" value="ECO:0007669"/>
    <property type="project" value="InterPro"/>
</dbReference>
<dbReference type="PANTHER" id="PTHR22933">
    <property type="entry name" value="FI18007P1-RELATED"/>
    <property type="match status" value="1"/>
</dbReference>
<gene>
    <name evidence="5" type="ORF">BV898_03332</name>
</gene>
<name>A0A1W0X690_HYPEX</name>
<dbReference type="PROSITE" id="PS50940">
    <property type="entry name" value="CHIT_BIND_II"/>
    <property type="match status" value="1"/>
</dbReference>
<dbReference type="OrthoDB" id="6364363at2759"/>
<reference evidence="6" key="1">
    <citation type="submission" date="2017-01" db="EMBL/GenBank/DDBJ databases">
        <title>Comparative genomics of anhydrobiosis in the tardigrade Hypsibius dujardini.</title>
        <authorList>
            <person name="Yoshida Y."/>
            <person name="Koutsovoulos G."/>
            <person name="Laetsch D."/>
            <person name="Stevens L."/>
            <person name="Kumar S."/>
            <person name="Horikawa D."/>
            <person name="Ishino K."/>
            <person name="Komine S."/>
            <person name="Tomita M."/>
            <person name="Blaxter M."/>
            <person name="Arakawa K."/>
        </authorList>
    </citation>
    <scope>NUCLEOTIDE SEQUENCE [LARGE SCALE GENOMIC DNA]</scope>
    <source>
        <strain evidence="6">Z151</strain>
    </source>
</reference>
<feature type="domain" description="Chitin-binding type-2" evidence="4">
    <location>
        <begin position="78"/>
        <end position="138"/>
    </location>
</feature>
<dbReference type="Pfam" id="PF01607">
    <property type="entry name" value="CBM_14"/>
    <property type="match status" value="1"/>
</dbReference>
<organism evidence="5 6">
    <name type="scientific">Hypsibius exemplaris</name>
    <name type="common">Freshwater tardigrade</name>
    <dbReference type="NCBI Taxonomy" id="2072580"/>
    <lineage>
        <taxon>Eukaryota</taxon>
        <taxon>Metazoa</taxon>
        <taxon>Ecdysozoa</taxon>
        <taxon>Tardigrada</taxon>
        <taxon>Eutardigrada</taxon>
        <taxon>Parachela</taxon>
        <taxon>Hypsibioidea</taxon>
        <taxon>Hypsibiidae</taxon>
        <taxon>Hypsibius</taxon>
    </lineage>
</organism>
<dbReference type="InterPro" id="IPR002557">
    <property type="entry name" value="Chitin-bd_dom"/>
</dbReference>
<sequence>MCQRLIFLLPVASLCFSLTNAGIVRAKRGANGDQTPQVWDALAALKGNTLTVKHIQDLYPNVVPGTDYPIFFEIPKRNIDCASFKQPGFYADVEVGRCQIFDRCDINGNLYSYLCPNMTLFNQITLVCDWWYNVDCSKERALYDYSNSRLFQKGLHLLGQGPSKCPDQEPDDRAIPRSRKSNSMPSHRPRTCRSTSLHSFSFFIWITCYANVLSFWN</sequence>
<keyword evidence="2" id="KW-1133">Transmembrane helix</keyword>
<dbReference type="GO" id="GO:0005576">
    <property type="term" value="C:extracellular region"/>
    <property type="evidence" value="ECO:0007669"/>
    <property type="project" value="InterPro"/>
</dbReference>
<dbReference type="Proteomes" id="UP000192578">
    <property type="component" value="Unassembled WGS sequence"/>
</dbReference>
<evidence type="ECO:0000259" key="4">
    <source>
        <dbReference type="PROSITE" id="PS50940"/>
    </source>
</evidence>
<dbReference type="Gene3D" id="2.170.140.10">
    <property type="entry name" value="Chitin binding domain"/>
    <property type="match status" value="1"/>
</dbReference>
<dbReference type="AlphaFoldDB" id="A0A1W0X690"/>
<keyword evidence="2" id="KW-0472">Membrane</keyword>
<keyword evidence="3" id="KW-0732">Signal</keyword>
<feature type="transmembrane region" description="Helical" evidence="2">
    <location>
        <begin position="197"/>
        <end position="216"/>
    </location>
</feature>
<dbReference type="PANTHER" id="PTHR22933:SF42">
    <property type="entry name" value="FI18455P1-RELATED"/>
    <property type="match status" value="1"/>
</dbReference>
<evidence type="ECO:0000256" key="1">
    <source>
        <dbReference type="SAM" id="MobiDB-lite"/>
    </source>
</evidence>
<evidence type="ECO:0000313" key="6">
    <source>
        <dbReference type="Proteomes" id="UP000192578"/>
    </source>
</evidence>
<feature type="signal peptide" evidence="3">
    <location>
        <begin position="1"/>
        <end position="21"/>
    </location>
</feature>
<accession>A0A1W0X690</accession>
<protein>
    <recommendedName>
        <fullName evidence="4">Chitin-binding type-2 domain-containing protein</fullName>
    </recommendedName>
</protein>
<comment type="caution">
    <text evidence="5">The sequence shown here is derived from an EMBL/GenBank/DDBJ whole genome shotgun (WGS) entry which is preliminary data.</text>
</comment>
<dbReference type="InterPro" id="IPR052976">
    <property type="entry name" value="Scoloptoxin-like"/>
</dbReference>
<dbReference type="EMBL" id="MTYJ01000015">
    <property type="protein sequence ID" value="OQV22904.1"/>
    <property type="molecule type" value="Genomic_DNA"/>
</dbReference>
<feature type="chain" id="PRO_5011963798" description="Chitin-binding type-2 domain-containing protein" evidence="3">
    <location>
        <begin position="22"/>
        <end position="217"/>
    </location>
</feature>
<proteinExistence type="predicted"/>
<dbReference type="SUPFAM" id="SSF57625">
    <property type="entry name" value="Invertebrate chitin-binding proteins"/>
    <property type="match status" value="1"/>
</dbReference>
<evidence type="ECO:0000256" key="2">
    <source>
        <dbReference type="SAM" id="Phobius"/>
    </source>
</evidence>
<evidence type="ECO:0000256" key="3">
    <source>
        <dbReference type="SAM" id="SignalP"/>
    </source>
</evidence>
<evidence type="ECO:0000313" key="5">
    <source>
        <dbReference type="EMBL" id="OQV22904.1"/>
    </source>
</evidence>